<evidence type="ECO:0008006" key="5">
    <source>
        <dbReference type="Google" id="ProtNLM"/>
    </source>
</evidence>
<dbReference type="GO" id="GO:0006355">
    <property type="term" value="P:regulation of DNA-templated transcription"/>
    <property type="evidence" value="ECO:0007669"/>
    <property type="project" value="InterPro"/>
</dbReference>
<reference evidence="4" key="1">
    <citation type="submission" date="2016-10" db="EMBL/GenBank/DDBJ databases">
        <authorList>
            <person name="Varghese N."/>
            <person name="Submissions S."/>
        </authorList>
    </citation>
    <scope>NUCLEOTIDE SEQUENCE [LARGE SCALE GENOMIC DNA]</scope>
    <source>
        <strain evidence="4">DSM 18733</strain>
    </source>
</reference>
<dbReference type="GO" id="GO:0003677">
    <property type="term" value="F:DNA binding"/>
    <property type="evidence" value="ECO:0007669"/>
    <property type="project" value="InterPro"/>
</dbReference>
<dbReference type="Gene3D" id="1.25.40.10">
    <property type="entry name" value="Tetratricopeptide repeat domain"/>
    <property type="match status" value="1"/>
</dbReference>
<sequence>MAVFRIILTTILSMTVGMEVLRCQSIDPQTIKIVAEAEALQLNGQPEQALQVITKGLQQIANKPDNLAYLYAHQSGLYVSVDSLVLGKKALDKCIEHARTSQSPEAKAVSQRAKAFMYLRLGQPDEAVEAAMEGLGLLKQRAHNEKIGYHLNYLLYRVYSGWGDFEKMEKYILTCERYAAQLDNKNLLVNAFNGHASMYLTKWRSTKQQAYADSSFQYLLKSLAVHQQDSKDVAVNNFVITCVNIANHFLEYADNSLDQRKKQAFAYLDSAVYALRLSDSHSSHWINIMGIKAGFALQENNFSVAEAYLLEGLAKIADDQQPNRSAEMNAYQHLAAIASKKKDFQSALNYQRKATSIQQKIFDQRQIFNAQKLEVQYETEKKNREMAVLKERSETRRRQNYLYGTLAAVSLLGLVFMFLSYHFKLRYSVEREEKLAKEKEETERNARMQVQLEKEEQARLKAEQELLELRQQQLQKEVMANNLMIDHKNEMLKRIQSEIVAGDRKQLQKLLKKEALVNIDFEETRSHIQQLHPGFFSQLTEKAVQRLTPLDLKYCSYIHLKMSSQQIAQLLHVEAQSVRMFKYRLKRKFGLPKATSLEVFLQEI</sequence>
<dbReference type="SUPFAM" id="SSF48452">
    <property type="entry name" value="TPR-like"/>
    <property type="match status" value="1"/>
</dbReference>
<feature type="coiled-coil region" evidence="1">
    <location>
        <begin position="429"/>
        <end position="477"/>
    </location>
</feature>
<dbReference type="OrthoDB" id="1090267at2"/>
<dbReference type="STRING" id="407022.SAMN05661044_05528"/>
<protein>
    <recommendedName>
        <fullName evidence="5">HTH luxR-type domain-containing protein</fullName>
    </recommendedName>
</protein>
<dbReference type="RefSeq" id="WP_093332903.1">
    <property type="nucleotide sequence ID" value="NZ_FOAF01000016.1"/>
</dbReference>
<accession>A0A1H7ZF24</accession>
<evidence type="ECO:0000313" key="3">
    <source>
        <dbReference type="EMBL" id="SEM56990.1"/>
    </source>
</evidence>
<dbReference type="InterPro" id="IPR011990">
    <property type="entry name" value="TPR-like_helical_dom_sf"/>
</dbReference>
<organism evidence="3 4">
    <name type="scientific">Olivibacter domesticus</name>
    <name type="common">Pseudosphingobacterium domesticum</name>
    <dbReference type="NCBI Taxonomy" id="407022"/>
    <lineage>
        <taxon>Bacteria</taxon>
        <taxon>Pseudomonadati</taxon>
        <taxon>Bacteroidota</taxon>
        <taxon>Sphingobacteriia</taxon>
        <taxon>Sphingobacteriales</taxon>
        <taxon>Sphingobacteriaceae</taxon>
        <taxon>Olivibacter</taxon>
    </lineage>
</organism>
<proteinExistence type="predicted"/>
<name>A0A1H7ZF24_OLID1</name>
<dbReference type="AlphaFoldDB" id="A0A1H7ZF24"/>
<keyword evidence="1" id="KW-0175">Coiled coil</keyword>
<dbReference type="EMBL" id="FOAF01000016">
    <property type="protein sequence ID" value="SEM56990.1"/>
    <property type="molecule type" value="Genomic_DNA"/>
</dbReference>
<keyword evidence="2" id="KW-1133">Transmembrane helix</keyword>
<evidence type="ECO:0000313" key="4">
    <source>
        <dbReference type="Proteomes" id="UP000199421"/>
    </source>
</evidence>
<keyword evidence="2" id="KW-0472">Membrane</keyword>
<feature type="transmembrane region" description="Helical" evidence="2">
    <location>
        <begin position="401"/>
        <end position="421"/>
    </location>
</feature>
<dbReference type="InterPro" id="IPR016032">
    <property type="entry name" value="Sig_transdc_resp-reg_C-effctor"/>
</dbReference>
<keyword evidence="4" id="KW-1185">Reference proteome</keyword>
<evidence type="ECO:0000256" key="1">
    <source>
        <dbReference type="SAM" id="Coils"/>
    </source>
</evidence>
<dbReference type="Proteomes" id="UP000199421">
    <property type="component" value="Unassembled WGS sequence"/>
</dbReference>
<gene>
    <name evidence="3" type="ORF">SAMN05661044_05528</name>
</gene>
<dbReference type="SUPFAM" id="SSF46894">
    <property type="entry name" value="C-terminal effector domain of the bipartite response regulators"/>
    <property type="match status" value="1"/>
</dbReference>
<evidence type="ECO:0000256" key="2">
    <source>
        <dbReference type="SAM" id="Phobius"/>
    </source>
</evidence>
<keyword evidence="2" id="KW-0812">Transmembrane</keyword>